<dbReference type="Proteomes" id="UP000323258">
    <property type="component" value="Unassembled WGS sequence"/>
</dbReference>
<dbReference type="GO" id="GO:0005576">
    <property type="term" value="C:extracellular region"/>
    <property type="evidence" value="ECO:0007669"/>
    <property type="project" value="UniProtKB-SubCell"/>
</dbReference>
<dbReference type="CDD" id="cd09113">
    <property type="entry name" value="PLDc_ymdC_like_2"/>
    <property type="match status" value="1"/>
</dbReference>
<dbReference type="PROSITE" id="PS50035">
    <property type="entry name" value="PLD"/>
    <property type="match status" value="2"/>
</dbReference>
<keyword evidence="4" id="KW-0964">Secreted</keyword>
<evidence type="ECO:0000256" key="2">
    <source>
        <dbReference type="ARBA" id="ARBA00004613"/>
    </source>
</evidence>
<sequence>MQIVWFLVAAGALSLVTSFIAVLSYGHFARQDRGRDESALPIEPAATTLDKGIAPRLEQHPGKSGLTLLSGNLDAFAIRALTARTAGRSLDLMYYYWLDDLTGRLLAHEIVQAADRGVRVRLLLDDINARGRDKSYLALDAHPNISVRLFNPSRARDGGLRRGIEMLLRAYSVTRRMHNKAWIADGRLAIVGGRNIGDPYFDAAETSNFRDIDMIMMGPAVQQTEKVFDDFWNSEVSMPIRVVAGGRRGALDRLRSDLAQLAESDRAQPYVERALERVSVVSMLDDASATRWTRDANVVSDPPEKALARGDGNWIMSKLMPVIASAEKSVEITSPYFVPGVEGTNRLRRMVEGGIDVSVLTNSLAATDVAAVHGGYAPYRKDLIAAGVRLYELQPHAHRTKMSLFGSKSASLHTKAFTVDEGAGFVGSFNFDPRSVSLNTEMGVLFREATIVGQMRELFREETGPQMSYAVRLDADGKLLWESEEDGGLRMLRREPEAGLTRRAVAAIVSWLPIESQL</sequence>
<evidence type="ECO:0000256" key="3">
    <source>
        <dbReference type="ARBA" id="ARBA00018392"/>
    </source>
</evidence>
<dbReference type="Gene3D" id="3.30.870.10">
    <property type="entry name" value="Endonuclease Chain A"/>
    <property type="match status" value="2"/>
</dbReference>
<evidence type="ECO:0000259" key="6">
    <source>
        <dbReference type="PROSITE" id="PS50035"/>
    </source>
</evidence>
<organism evidence="7 8">
    <name type="scientific">Neoaquamicrobium microcysteis</name>
    <dbReference type="NCBI Taxonomy" id="2682781"/>
    <lineage>
        <taxon>Bacteria</taxon>
        <taxon>Pseudomonadati</taxon>
        <taxon>Pseudomonadota</taxon>
        <taxon>Alphaproteobacteria</taxon>
        <taxon>Hyphomicrobiales</taxon>
        <taxon>Phyllobacteriaceae</taxon>
        <taxon>Neoaquamicrobium</taxon>
    </lineage>
</organism>
<gene>
    <name evidence="7" type="ORF">FY036_21335</name>
</gene>
<protein>
    <recommendedName>
        <fullName evidence="3">Phospholipase D</fullName>
    </recommendedName>
    <alternativeName>
        <fullName evidence="5">Choline phosphatase</fullName>
    </alternativeName>
</protein>
<accession>A0A5D4GS77</accession>
<dbReference type="PANTHER" id="PTHR21248:SF12">
    <property type="entry name" value="CARDIOLIPIN SYNTHASE C"/>
    <property type="match status" value="1"/>
</dbReference>
<comment type="caution">
    <text evidence="7">The sequence shown here is derived from an EMBL/GenBank/DDBJ whole genome shotgun (WGS) entry which is preliminary data.</text>
</comment>
<dbReference type="PANTHER" id="PTHR21248">
    <property type="entry name" value="CARDIOLIPIN SYNTHASE"/>
    <property type="match status" value="1"/>
</dbReference>
<dbReference type="SMART" id="SM00155">
    <property type="entry name" value="PLDc"/>
    <property type="match status" value="2"/>
</dbReference>
<dbReference type="OrthoDB" id="9814092at2"/>
<dbReference type="InterPro" id="IPR025202">
    <property type="entry name" value="PLD-like_dom"/>
</dbReference>
<keyword evidence="8" id="KW-1185">Reference proteome</keyword>
<dbReference type="GO" id="GO:0032049">
    <property type="term" value="P:cardiolipin biosynthetic process"/>
    <property type="evidence" value="ECO:0007669"/>
    <property type="project" value="UniProtKB-ARBA"/>
</dbReference>
<proteinExistence type="predicted"/>
<evidence type="ECO:0000256" key="5">
    <source>
        <dbReference type="ARBA" id="ARBA00029594"/>
    </source>
</evidence>
<dbReference type="CDD" id="cd09111">
    <property type="entry name" value="PLDc_ymdC_like_1"/>
    <property type="match status" value="1"/>
</dbReference>
<evidence type="ECO:0000313" key="8">
    <source>
        <dbReference type="Proteomes" id="UP000323258"/>
    </source>
</evidence>
<feature type="domain" description="PLD phosphodiesterase" evidence="6">
    <location>
        <begin position="408"/>
        <end position="435"/>
    </location>
</feature>
<dbReference type="Pfam" id="PF13091">
    <property type="entry name" value="PLDc_2"/>
    <property type="match status" value="2"/>
</dbReference>
<evidence type="ECO:0000313" key="7">
    <source>
        <dbReference type="EMBL" id="TYR29420.1"/>
    </source>
</evidence>
<evidence type="ECO:0000256" key="4">
    <source>
        <dbReference type="ARBA" id="ARBA00022525"/>
    </source>
</evidence>
<dbReference type="InterPro" id="IPR001736">
    <property type="entry name" value="PLipase_D/transphosphatidylase"/>
</dbReference>
<dbReference type="RefSeq" id="WP_148916799.1">
    <property type="nucleotide sequence ID" value="NZ_VSZS01000068.1"/>
</dbReference>
<dbReference type="EMBL" id="VSZS01000068">
    <property type="protein sequence ID" value="TYR29420.1"/>
    <property type="molecule type" value="Genomic_DNA"/>
</dbReference>
<comment type="subcellular location">
    <subcellularLocation>
        <location evidence="2">Secreted</location>
    </subcellularLocation>
</comment>
<feature type="domain" description="PLD phosphodiesterase" evidence="6">
    <location>
        <begin position="173"/>
        <end position="200"/>
    </location>
</feature>
<dbReference type="GO" id="GO:0030572">
    <property type="term" value="F:phosphatidyltransferase activity"/>
    <property type="evidence" value="ECO:0007669"/>
    <property type="project" value="UniProtKB-ARBA"/>
</dbReference>
<reference evidence="7 8" key="2">
    <citation type="submission" date="2019-09" db="EMBL/GenBank/DDBJ databases">
        <title>Mesorhizobium sp. MaA-C15 isolated from Microcystis aeruginosa.</title>
        <authorList>
            <person name="Jeong S.E."/>
            <person name="Jin H.M."/>
            <person name="Jeon C.O."/>
        </authorList>
    </citation>
    <scope>NUCLEOTIDE SEQUENCE [LARGE SCALE GENOMIC DNA]</scope>
    <source>
        <strain evidence="7 8">MaA-C15</strain>
    </source>
</reference>
<reference evidence="7 8" key="1">
    <citation type="submission" date="2019-08" db="EMBL/GenBank/DDBJ databases">
        <authorList>
            <person name="Seo Y.L."/>
        </authorList>
    </citation>
    <scope>NUCLEOTIDE SEQUENCE [LARGE SCALE GENOMIC DNA]</scope>
    <source>
        <strain evidence="7 8">MaA-C15</strain>
    </source>
</reference>
<evidence type="ECO:0000256" key="1">
    <source>
        <dbReference type="ARBA" id="ARBA00003145"/>
    </source>
</evidence>
<dbReference type="AlphaFoldDB" id="A0A5D4GS77"/>
<dbReference type="SUPFAM" id="SSF56024">
    <property type="entry name" value="Phospholipase D/nuclease"/>
    <property type="match status" value="2"/>
</dbReference>
<name>A0A5D4GS77_9HYPH</name>
<comment type="function">
    <text evidence="1">Could be a virulence factor.</text>
</comment>